<dbReference type="AlphaFoldDB" id="A0A133UCS7"/>
<dbReference type="EMBL" id="LHXM01000002">
    <property type="protein sequence ID" value="KXA91988.1"/>
    <property type="molecule type" value="Genomic_DNA"/>
</dbReference>
<gene>
    <name evidence="2" type="ORF">AKJ63_00125</name>
</gene>
<protein>
    <submittedName>
        <fullName evidence="2">Uncharacterized protein</fullName>
    </submittedName>
</protein>
<evidence type="ECO:0000256" key="1">
    <source>
        <dbReference type="SAM" id="Phobius"/>
    </source>
</evidence>
<keyword evidence="1" id="KW-1133">Transmembrane helix</keyword>
<accession>A0A133UCS7</accession>
<comment type="caution">
    <text evidence="2">The sequence shown here is derived from an EMBL/GenBank/DDBJ whole genome shotgun (WGS) entry which is preliminary data.</text>
</comment>
<reference evidence="2 3" key="1">
    <citation type="journal article" date="2016" name="Sci. Rep.">
        <title>Metabolic traits of an uncultured archaeal lineage -MSBL1- from brine pools of the Red Sea.</title>
        <authorList>
            <person name="Mwirichia R."/>
            <person name="Alam I."/>
            <person name="Rashid M."/>
            <person name="Vinu M."/>
            <person name="Ba-Alawi W."/>
            <person name="Anthony Kamau A."/>
            <person name="Kamanda Ngugi D."/>
            <person name="Goker M."/>
            <person name="Klenk H.P."/>
            <person name="Bajic V."/>
            <person name="Stingl U."/>
        </authorList>
    </citation>
    <scope>NUCLEOTIDE SEQUENCE [LARGE SCALE GENOMIC DNA]</scope>
    <source>
        <strain evidence="2">SCGC-AAA259D18</strain>
    </source>
</reference>
<evidence type="ECO:0000313" key="2">
    <source>
        <dbReference type="EMBL" id="KXA91988.1"/>
    </source>
</evidence>
<feature type="transmembrane region" description="Helical" evidence="1">
    <location>
        <begin position="31"/>
        <end position="50"/>
    </location>
</feature>
<evidence type="ECO:0000313" key="3">
    <source>
        <dbReference type="Proteomes" id="UP000070195"/>
    </source>
</evidence>
<organism evidence="2 3">
    <name type="scientific">candidate division MSBL1 archaeon SCGC-AAA259D18</name>
    <dbReference type="NCBI Taxonomy" id="1698262"/>
    <lineage>
        <taxon>Archaea</taxon>
        <taxon>Methanobacteriati</taxon>
        <taxon>Methanobacteriota</taxon>
        <taxon>candidate division MSBL1</taxon>
    </lineage>
</organism>
<proteinExistence type="predicted"/>
<keyword evidence="1" id="KW-0472">Membrane</keyword>
<keyword evidence="3" id="KW-1185">Reference proteome</keyword>
<dbReference type="Proteomes" id="UP000070195">
    <property type="component" value="Unassembled WGS sequence"/>
</dbReference>
<keyword evidence="1" id="KW-0812">Transmembrane</keyword>
<name>A0A133UCS7_9EURY</name>
<sequence>MVFGVVRSYSGMTGELAEVAGVAGWKTSTEIGFALAFLMANTFLVLGGWISRRIPERELNSFP</sequence>